<protein>
    <recommendedName>
        <fullName evidence="7">Queuine tRNA-ribosyltransferase</fullName>
        <ecNumber evidence="7">2.4.2.29</ecNumber>
    </recommendedName>
    <alternativeName>
        <fullName evidence="7">Guanine insertion enzyme</fullName>
    </alternativeName>
    <alternativeName>
        <fullName evidence="7">tRNA-guanine transglycosylase</fullName>
    </alternativeName>
</protein>
<dbReference type="NCBIfam" id="TIGR00430">
    <property type="entry name" value="Q_tRNA_tgt"/>
    <property type="match status" value="1"/>
</dbReference>
<dbReference type="Pfam" id="PF01702">
    <property type="entry name" value="TGT"/>
    <property type="match status" value="1"/>
</dbReference>
<comment type="subunit">
    <text evidence="7">Homodimer. Within each dimer, one monomer is responsible for RNA recognition and catalysis, while the other monomer binds to the replacement base PreQ1.</text>
</comment>
<keyword evidence="5 7" id="KW-0862">Zinc</keyword>
<keyword evidence="2 7" id="KW-0808">Transferase</keyword>
<dbReference type="GO" id="GO:0008479">
    <property type="term" value="F:tRNA-guanosine(34) queuine transglycosylase activity"/>
    <property type="evidence" value="ECO:0007669"/>
    <property type="project" value="UniProtKB-UniRule"/>
</dbReference>
<dbReference type="NCBIfam" id="TIGR00449">
    <property type="entry name" value="tgt_general"/>
    <property type="match status" value="1"/>
</dbReference>
<feature type="binding site" evidence="7">
    <location>
        <position position="148"/>
    </location>
    <ligand>
        <name>substrate</name>
    </ligand>
</feature>
<dbReference type="Proteomes" id="UP000559117">
    <property type="component" value="Unassembled WGS sequence"/>
</dbReference>
<comment type="cofactor">
    <cofactor evidence="7">
        <name>Zn(2+)</name>
        <dbReference type="ChEBI" id="CHEBI:29105"/>
    </cofactor>
    <text evidence="7">Binds 1 zinc ion per subunit.</text>
</comment>
<evidence type="ECO:0000256" key="7">
    <source>
        <dbReference type="HAMAP-Rule" id="MF_00168"/>
    </source>
</evidence>
<evidence type="ECO:0000256" key="1">
    <source>
        <dbReference type="ARBA" id="ARBA00022676"/>
    </source>
</evidence>
<dbReference type="FunFam" id="3.20.20.105:FF:000001">
    <property type="entry name" value="Queuine tRNA-ribosyltransferase"/>
    <property type="match status" value="1"/>
</dbReference>
<feature type="active site" description="Nucleophile" evidence="7">
    <location>
        <position position="267"/>
    </location>
</feature>
<dbReference type="InterPro" id="IPR002616">
    <property type="entry name" value="tRNA_ribo_trans-like"/>
</dbReference>
<dbReference type="PANTHER" id="PTHR46499:SF1">
    <property type="entry name" value="QUEUINE TRNA-RIBOSYLTRANSFERASE"/>
    <property type="match status" value="1"/>
</dbReference>
<comment type="caution">
    <text evidence="9">The sequence shown here is derived from an EMBL/GenBank/DDBJ whole genome shotgun (WGS) entry which is preliminary data.</text>
</comment>
<feature type="binding site" evidence="7">
    <location>
        <position position="305"/>
    </location>
    <ligand>
        <name>Zn(2+)</name>
        <dbReference type="ChEBI" id="CHEBI:29105"/>
    </ligand>
</feature>
<dbReference type="InterPro" id="IPR036511">
    <property type="entry name" value="TGT-like_sf"/>
</dbReference>
<comment type="pathway">
    <text evidence="7">tRNA modification; tRNA-queuosine biosynthesis.</text>
</comment>
<dbReference type="PANTHER" id="PTHR46499">
    <property type="entry name" value="QUEUINE TRNA-RIBOSYLTRANSFERASE"/>
    <property type="match status" value="1"/>
</dbReference>
<keyword evidence="3 7" id="KW-0819">tRNA processing</keyword>
<evidence type="ECO:0000256" key="4">
    <source>
        <dbReference type="ARBA" id="ARBA00022785"/>
    </source>
</evidence>
<dbReference type="HAMAP" id="MF_00168">
    <property type="entry name" value="Q_tRNA_Tgt"/>
    <property type="match status" value="1"/>
</dbReference>
<reference evidence="9 10" key="1">
    <citation type="submission" date="2020-08" db="EMBL/GenBank/DDBJ databases">
        <title>Genomic Encyclopedia of Type Strains, Phase IV (KMG-IV): sequencing the most valuable type-strain genomes for metagenomic binning, comparative biology and taxonomic classification.</title>
        <authorList>
            <person name="Goeker M."/>
        </authorList>
    </citation>
    <scope>NUCLEOTIDE SEQUENCE [LARGE SCALE GENOMIC DNA]</scope>
    <source>
        <strain evidence="9 10">DSM 24661</strain>
    </source>
</reference>
<dbReference type="InterPro" id="IPR004803">
    <property type="entry name" value="TGT"/>
</dbReference>
<evidence type="ECO:0000313" key="9">
    <source>
        <dbReference type="EMBL" id="MBB5334987.1"/>
    </source>
</evidence>
<dbReference type="AlphaFoldDB" id="A0A840UHH4"/>
<feature type="binding site" evidence="7">
    <location>
        <position position="190"/>
    </location>
    <ligand>
        <name>substrate</name>
    </ligand>
</feature>
<dbReference type="Gene3D" id="3.20.20.105">
    <property type="entry name" value="Queuine tRNA-ribosyltransferase-like"/>
    <property type="match status" value="1"/>
</dbReference>
<keyword evidence="10" id="KW-1185">Reference proteome</keyword>
<evidence type="ECO:0000256" key="3">
    <source>
        <dbReference type="ARBA" id="ARBA00022694"/>
    </source>
</evidence>
<proteinExistence type="inferred from homology"/>
<gene>
    <name evidence="7" type="primary">tgt</name>
    <name evidence="9" type="ORF">HNR32_000087</name>
</gene>
<organism evidence="9 10">
    <name type="scientific">Pectinatus brassicae</name>
    <dbReference type="NCBI Taxonomy" id="862415"/>
    <lineage>
        <taxon>Bacteria</taxon>
        <taxon>Bacillati</taxon>
        <taxon>Bacillota</taxon>
        <taxon>Negativicutes</taxon>
        <taxon>Selenomonadales</taxon>
        <taxon>Selenomonadaceae</taxon>
        <taxon>Pectinatus</taxon>
    </lineage>
</organism>
<feature type="binding site" evidence="7">
    <location>
        <position position="307"/>
    </location>
    <ligand>
        <name>Zn(2+)</name>
        <dbReference type="ChEBI" id="CHEBI:29105"/>
    </ligand>
</feature>
<dbReference type="RefSeq" id="WP_183858816.1">
    <property type="nucleotide sequence ID" value="NZ_JACHFH010000001.1"/>
</dbReference>
<dbReference type="GO" id="GO:0005829">
    <property type="term" value="C:cytosol"/>
    <property type="evidence" value="ECO:0007669"/>
    <property type="project" value="TreeGrafter"/>
</dbReference>
<evidence type="ECO:0000313" key="10">
    <source>
        <dbReference type="Proteomes" id="UP000559117"/>
    </source>
</evidence>
<sequence length="371" mass="42115">MPAITYELIKQCPTTGARAGIIHTPHGSFETPIFMPVGTQATVKTLSPEELKQMGAGIILSNTYHLFLRPGSPLIKEAGGLHKFMNWDRAILTDSGGFQVFSLGDLRKITEEGVAFRSHIDGSKKFLSPEIATKTQMDLGSDIIMAFDECIPYPADHDYAKKSTERTLRWTKRCKDTLTRTDQGLFGIVQGGMYEDLRKYCADALIDMDLPGYAIGGLSVGEPKELMYEVLDYTANYLPKNKARYLMGVGTPDCLVEGVKRGIDMFDCVFPTRVGRNGTAMTWNGRLVIKNAQYEHDFNPIDENCDCYACRNYSRAYIRHLVRVNEIFGLRLLTLHNLHFLIDYMKKMRQAIIEDRFVEFYNEFSRKYTAK</sequence>
<feature type="binding site" evidence="7">
    <location>
        <position position="217"/>
    </location>
    <ligand>
        <name>substrate</name>
    </ligand>
</feature>
<keyword evidence="4 7" id="KW-0671">Queuosine biosynthesis</keyword>
<comment type="catalytic activity">
    <reaction evidence="6 7">
        <text>7-aminomethyl-7-carbaguanine + guanosine(34) in tRNA = 7-aminomethyl-7-carbaguanosine(34) in tRNA + guanine</text>
        <dbReference type="Rhea" id="RHEA:24104"/>
        <dbReference type="Rhea" id="RHEA-COMP:10341"/>
        <dbReference type="Rhea" id="RHEA-COMP:10342"/>
        <dbReference type="ChEBI" id="CHEBI:16235"/>
        <dbReference type="ChEBI" id="CHEBI:58703"/>
        <dbReference type="ChEBI" id="CHEBI:74269"/>
        <dbReference type="ChEBI" id="CHEBI:82833"/>
        <dbReference type="EC" id="2.4.2.29"/>
    </reaction>
</comment>
<feature type="binding site" evidence="7">
    <location>
        <position position="310"/>
    </location>
    <ligand>
        <name>Zn(2+)</name>
        <dbReference type="ChEBI" id="CHEBI:29105"/>
    </ligand>
</feature>
<keyword evidence="1 7" id="KW-0328">Glycosyltransferase</keyword>
<comment type="similarity">
    <text evidence="7">Belongs to the queuine tRNA-ribosyltransferase family.</text>
</comment>
<feature type="binding site" evidence="7">
    <location>
        <position position="336"/>
    </location>
    <ligand>
        <name>Zn(2+)</name>
        <dbReference type="ChEBI" id="CHEBI:29105"/>
    </ligand>
</feature>
<evidence type="ECO:0000256" key="5">
    <source>
        <dbReference type="ARBA" id="ARBA00022833"/>
    </source>
</evidence>
<keyword evidence="7" id="KW-0479">Metal-binding</keyword>
<dbReference type="UniPathway" id="UPA00392"/>
<feature type="active site" description="Proton acceptor" evidence="7">
    <location>
        <position position="94"/>
    </location>
</feature>
<feature type="region of interest" description="RNA binding; important for wobble base 34 recognition" evidence="7">
    <location>
        <begin position="272"/>
        <end position="276"/>
    </location>
</feature>
<feature type="region of interest" description="RNA binding" evidence="7">
    <location>
        <begin position="248"/>
        <end position="254"/>
    </location>
</feature>
<evidence type="ECO:0000256" key="2">
    <source>
        <dbReference type="ARBA" id="ARBA00022679"/>
    </source>
</evidence>
<comment type="function">
    <text evidence="7">Catalyzes the base-exchange of a guanine (G) residue with the queuine precursor 7-aminomethyl-7-deazaguanine (PreQ1) at position 34 (anticodon wobble position) in tRNAs with GU(N) anticodons (tRNA-Asp, -Asn, -His and -Tyr). Catalysis occurs through a double-displacement mechanism. The nucleophile active site attacks the C1' of nucleotide 34 to detach the guanine base from the RNA, forming a covalent enzyme-RNA intermediate. The proton acceptor active site deprotonates the incoming PreQ1, allowing a nucleophilic attack on the C1' of the ribose to form the product. After dissociation, two additional enzymatic reactions on the tRNA convert PreQ1 to queuine (Q), resulting in the hypermodified nucleoside queuosine (7-(((4,5-cis-dihydroxy-2-cyclopenten-1-yl)amino)methyl)-7-deazaguanosine).</text>
</comment>
<feature type="domain" description="tRNA-guanine(15) transglycosylase-like" evidence="8">
    <location>
        <begin position="15"/>
        <end position="369"/>
    </location>
</feature>
<dbReference type="EC" id="2.4.2.29" evidence="7"/>
<name>A0A840UHH4_9FIRM</name>
<dbReference type="InterPro" id="IPR050076">
    <property type="entry name" value="ArchSynthase1/Queuine_TRR"/>
</dbReference>
<feature type="binding site" evidence="7">
    <location>
        <begin position="94"/>
        <end position="98"/>
    </location>
    <ligand>
        <name>substrate</name>
    </ligand>
</feature>
<evidence type="ECO:0000256" key="6">
    <source>
        <dbReference type="ARBA" id="ARBA00050112"/>
    </source>
</evidence>
<evidence type="ECO:0000259" key="8">
    <source>
        <dbReference type="Pfam" id="PF01702"/>
    </source>
</evidence>
<dbReference type="GO" id="GO:0046872">
    <property type="term" value="F:metal ion binding"/>
    <property type="evidence" value="ECO:0007669"/>
    <property type="project" value="UniProtKB-KW"/>
</dbReference>
<accession>A0A840UHH4</accession>
<dbReference type="EMBL" id="JACHFH010000001">
    <property type="protein sequence ID" value="MBB5334987.1"/>
    <property type="molecule type" value="Genomic_DNA"/>
</dbReference>
<dbReference type="GO" id="GO:0008616">
    <property type="term" value="P:tRNA queuosine(34) biosynthetic process"/>
    <property type="evidence" value="ECO:0007669"/>
    <property type="project" value="UniProtKB-UniRule"/>
</dbReference>
<dbReference type="SUPFAM" id="SSF51713">
    <property type="entry name" value="tRNA-guanine transglycosylase"/>
    <property type="match status" value="1"/>
</dbReference>